<dbReference type="Pfam" id="PF09900">
    <property type="entry name" value="DUF2127"/>
    <property type="match status" value="1"/>
</dbReference>
<keyword evidence="1" id="KW-1133">Transmembrane helix</keyword>
<dbReference type="Proteomes" id="UP000266313">
    <property type="component" value="Chromosome"/>
</dbReference>
<feature type="transmembrane region" description="Helical" evidence="1">
    <location>
        <begin position="21"/>
        <end position="47"/>
    </location>
</feature>
<name>A0A250L2Q8_9GAMM</name>
<accession>A0A250L2Q8</accession>
<gene>
    <name evidence="2" type="ORF">sS8_4926</name>
</gene>
<reference evidence="2 3" key="1">
    <citation type="submission" date="2016-12" db="EMBL/GenBank/DDBJ databases">
        <title>Genome sequencing of Methylocaldum marinum.</title>
        <authorList>
            <person name="Takeuchi M."/>
            <person name="Kamagata Y."/>
            <person name="Hiraoka S."/>
            <person name="Oshima K."/>
            <person name="Hattori M."/>
            <person name="Iwasaki W."/>
        </authorList>
    </citation>
    <scope>NUCLEOTIDE SEQUENCE [LARGE SCALE GENOMIC DNA]</scope>
    <source>
        <strain evidence="2 3">S8</strain>
    </source>
</reference>
<dbReference type="AlphaFoldDB" id="A0A250L2Q8"/>
<evidence type="ECO:0000313" key="2">
    <source>
        <dbReference type="EMBL" id="BBA36849.1"/>
    </source>
</evidence>
<dbReference type="InterPro" id="IPR021125">
    <property type="entry name" value="DUF2127"/>
</dbReference>
<dbReference type="EMBL" id="AP017928">
    <property type="protein sequence ID" value="BBA36849.1"/>
    <property type="molecule type" value="Genomic_DNA"/>
</dbReference>
<keyword evidence="1" id="KW-0812">Transmembrane</keyword>
<dbReference type="RefSeq" id="WP_119632982.1">
    <property type="nucleotide sequence ID" value="NZ_AP017928.1"/>
</dbReference>
<evidence type="ECO:0000313" key="3">
    <source>
        <dbReference type="Proteomes" id="UP000266313"/>
    </source>
</evidence>
<evidence type="ECO:0008006" key="4">
    <source>
        <dbReference type="Google" id="ProtNLM"/>
    </source>
</evidence>
<proteinExistence type="predicted"/>
<keyword evidence="3" id="KW-1185">Reference proteome</keyword>
<feature type="transmembrane region" description="Helical" evidence="1">
    <location>
        <begin position="114"/>
        <end position="131"/>
    </location>
</feature>
<feature type="transmembrane region" description="Helical" evidence="1">
    <location>
        <begin position="137"/>
        <end position="157"/>
    </location>
</feature>
<dbReference type="KEGG" id="mmai:sS8_4926"/>
<sequence>MGQLLSAKQNSAVRSSRSLGGLRVIAAVELSKGVLIVLAGFGLLSLIHHDVQHLAEEVVGHFHLNPASWYPRIFIDLAGQLTDKRLWFFAGFAFTYSGLRFIEAYGLWRGRRWAEWFAVVSGAIYIPIEIFDLLAGVSWIKVLIFAFNLGIVSYVGFSLARAPLTASGTAEGNR</sequence>
<keyword evidence="1" id="KW-0472">Membrane</keyword>
<dbReference type="OrthoDB" id="121772at2"/>
<protein>
    <recommendedName>
        <fullName evidence="4">DUF2127 domain-containing protein</fullName>
    </recommendedName>
</protein>
<evidence type="ECO:0000256" key="1">
    <source>
        <dbReference type="SAM" id="Phobius"/>
    </source>
</evidence>
<feature type="transmembrane region" description="Helical" evidence="1">
    <location>
        <begin position="86"/>
        <end position="102"/>
    </location>
</feature>
<organism evidence="2 3">
    <name type="scientific">Methylocaldum marinum</name>
    <dbReference type="NCBI Taxonomy" id="1432792"/>
    <lineage>
        <taxon>Bacteria</taxon>
        <taxon>Pseudomonadati</taxon>
        <taxon>Pseudomonadota</taxon>
        <taxon>Gammaproteobacteria</taxon>
        <taxon>Methylococcales</taxon>
        <taxon>Methylococcaceae</taxon>
        <taxon>Methylocaldum</taxon>
    </lineage>
</organism>